<dbReference type="Gene3D" id="3.30.950.10">
    <property type="entry name" value="Methyltransferase, Cobalt-precorrin-4 Transmethylase, Domain 2"/>
    <property type="match status" value="1"/>
</dbReference>
<dbReference type="PROSITE" id="PS01296">
    <property type="entry name" value="RSMI"/>
    <property type="match status" value="1"/>
</dbReference>
<comment type="function">
    <text evidence="6">Catalyzes the 2'-O-methylation of the ribose of cytidine 1402 (C1402) in 16S rRNA.</text>
</comment>
<reference evidence="9 10" key="2">
    <citation type="submission" date="2016-03" db="EMBL/GenBank/DDBJ databases">
        <title>New uncultured bacterium of the family Gallionellaceae from acid mine drainage: description and reconstruction of genome based on metagenomic analysis of microbial community.</title>
        <authorList>
            <person name="Kadnikov V."/>
            <person name="Ivasenko D."/>
            <person name="Beletsky A."/>
            <person name="Mardanov A."/>
            <person name="Danilova E."/>
            <person name="Pimenov N."/>
            <person name="Karnachuk O."/>
            <person name="Ravin N."/>
        </authorList>
    </citation>
    <scope>NUCLEOTIDE SEQUENCE [LARGE SCALE GENOMIC DNA]</scope>
    <source>
        <strain evidence="9">ShG14-8</strain>
    </source>
</reference>
<dbReference type="NCBIfam" id="TIGR00096">
    <property type="entry name" value="16S rRNA (cytidine(1402)-2'-O)-methyltransferase"/>
    <property type="match status" value="1"/>
</dbReference>
<dbReference type="FunFam" id="3.30.950.10:FF:000002">
    <property type="entry name" value="Ribosomal RNA small subunit methyltransferase I"/>
    <property type="match status" value="1"/>
</dbReference>
<dbReference type="GO" id="GO:0070677">
    <property type="term" value="F:rRNA (cytosine-2'-O-)-methyltransferase activity"/>
    <property type="evidence" value="ECO:0007669"/>
    <property type="project" value="UniProtKB-UniRule"/>
</dbReference>
<reference evidence="9 10" key="1">
    <citation type="submission" date="2016-02" db="EMBL/GenBank/DDBJ databases">
        <authorList>
            <person name="Wen L."/>
            <person name="He K."/>
            <person name="Yang H."/>
        </authorList>
    </citation>
    <scope>NUCLEOTIDE SEQUENCE [LARGE SCALE GENOMIC DNA]</scope>
    <source>
        <strain evidence="9">ShG14-8</strain>
    </source>
</reference>
<dbReference type="PANTHER" id="PTHR46111:SF1">
    <property type="entry name" value="RIBOSOMAL RNA SMALL SUBUNIT METHYLTRANSFERASE I"/>
    <property type="match status" value="1"/>
</dbReference>
<dbReference type="PANTHER" id="PTHR46111">
    <property type="entry name" value="RIBOSOMAL RNA SMALL SUBUNIT METHYLTRANSFERASE I"/>
    <property type="match status" value="1"/>
</dbReference>
<keyword evidence="2 6" id="KW-0698">rRNA processing</keyword>
<feature type="domain" description="RsmI HTH" evidence="8">
    <location>
        <begin position="241"/>
        <end position="284"/>
    </location>
</feature>
<dbReference type="AlphaFoldDB" id="A0A139BWD1"/>
<comment type="caution">
    <text evidence="9">The sequence shown here is derived from an EMBL/GenBank/DDBJ whole genome shotgun (WGS) entry which is preliminary data.</text>
</comment>
<keyword evidence="5 6" id="KW-0949">S-adenosyl-L-methionine</keyword>
<dbReference type="InterPro" id="IPR018063">
    <property type="entry name" value="SAM_MeTrfase_RsmI_CS"/>
</dbReference>
<dbReference type="CDD" id="cd11648">
    <property type="entry name" value="RsmI"/>
    <property type="match status" value="1"/>
</dbReference>
<sequence length="295" mass="31468">MHNEHPQKLEGALYVVATPIGNLRDITLRALDVLAAVDVVAAEDTRNTSHLLSHHGISAKKLIAVHQHNERGATQKVIMLLQAGQSVAFVSDAGTPAVSDPGALLVQTVLAAGLRVIPIPGANAAIAALSAAGLSEAHFLFYGFLPNKSAARRSELQTLTSHPCALVFYEAPHRILECVVDLCAVLGGERRIVLAREITKLFETIHACTLHEAEAWLLSDSNQQRGEFVVMVSGAVAQPGLPPETLATLSKLLEELPLKQAVQLAAKITGANRNELYQQALQIKSQAESGDTDMA</sequence>
<protein>
    <recommendedName>
        <fullName evidence="6">Ribosomal RNA small subunit methyltransferase I</fullName>
        <ecNumber evidence="6">2.1.1.198</ecNumber>
    </recommendedName>
    <alternativeName>
        <fullName evidence="6">16S rRNA 2'-O-ribose C1402 methyltransferase</fullName>
    </alternativeName>
    <alternativeName>
        <fullName evidence="6">rRNA (cytidine-2'-O-)-methyltransferase RsmI</fullName>
    </alternativeName>
</protein>
<evidence type="ECO:0000259" key="8">
    <source>
        <dbReference type="Pfam" id="PF23016"/>
    </source>
</evidence>
<keyword evidence="3 6" id="KW-0489">Methyltransferase</keyword>
<feature type="domain" description="Tetrapyrrole methylase" evidence="7">
    <location>
        <begin position="13"/>
        <end position="213"/>
    </location>
</feature>
<keyword evidence="1 6" id="KW-0963">Cytoplasm</keyword>
<evidence type="ECO:0000256" key="2">
    <source>
        <dbReference type="ARBA" id="ARBA00022552"/>
    </source>
</evidence>
<evidence type="ECO:0000313" key="10">
    <source>
        <dbReference type="Proteomes" id="UP000070578"/>
    </source>
</evidence>
<dbReference type="GO" id="GO:0005737">
    <property type="term" value="C:cytoplasm"/>
    <property type="evidence" value="ECO:0007669"/>
    <property type="project" value="UniProtKB-SubCell"/>
</dbReference>
<dbReference type="InterPro" id="IPR000878">
    <property type="entry name" value="4pyrrol_Mease"/>
</dbReference>
<dbReference type="Pfam" id="PF00590">
    <property type="entry name" value="TP_methylase"/>
    <property type="match status" value="1"/>
</dbReference>
<dbReference type="HAMAP" id="MF_01877">
    <property type="entry name" value="16SrRNA_methyltr_I"/>
    <property type="match status" value="1"/>
</dbReference>
<dbReference type="Pfam" id="PF23016">
    <property type="entry name" value="RsmI_C"/>
    <property type="match status" value="1"/>
</dbReference>
<comment type="catalytic activity">
    <reaction evidence="6">
        <text>cytidine(1402) in 16S rRNA + S-adenosyl-L-methionine = 2'-O-methylcytidine(1402) in 16S rRNA + S-adenosyl-L-homocysteine + H(+)</text>
        <dbReference type="Rhea" id="RHEA:42924"/>
        <dbReference type="Rhea" id="RHEA-COMP:10285"/>
        <dbReference type="Rhea" id="RHEA-COMP:10286"/>
        <dbReference type="ChEBI" id="CHEBI:15378"/>
        <dbReference type="ChEBI" id="CHEBI:57856"/>
        <dbReference type="ChEBI" id="CHEBI:59789"/>
        <dbReference type="ChEBI" id="CHEBI:74495"/>
        <dbReference type="ChEBI" id="CHEBI:82748"/>
        <dbReference type="EC" id="2.1.1.198"/>
    </reaction>
</comment>
<dbReference type="InterPro" id="IPR008189">
    <property type="entry name" value="rRNA_ssu_MeTfrase_I"/>
</dbReference>
<dbReference type="EMBL" id="LSLI01000008">
    <property type="protein sequence ID" value="KXS33306.1"/>
    <property type="molecule type" value="Genomic_DNA"/>
</dbReference>
<dbReference type="Proteomes" id="UP000070578">
    <property type="component" value="Unassembled WGS sequence"/>
</dbReference>
<dbReference type="InterPro" id="IPR014777">
    <property type="entry name" value="4pyrrole_Mease_sub1"/>
</dbReference>
<comment type="subcellular location">
    <subcellularLocation>
        <location evidence="6">Cytoplasm</location>
    </subcellularLocation>
</comment>
<evidence type="ECO:0000256" key="5">
    <source>
        <dbReference type="ARBA" id="ARBA00022691"/>
    </source>
</evidence>
<dbReference type="EC" id="2.1.1.198" evidence="6"/>
<evidence type="ECO:0000256" key="3">
    <source>
        <dbReference type="ARBA" id="ARBA00022603"/>
    </source>
</evidence>
<keyword evidence="4 6" id="KW-0808">Transferase</keyword>
<dbReference type="InterPro" id="IPR014776">
    <property type="entry name" value="4pyrrole_Mease_sub2"/>
</dbReference>
<dbReference type="FunFam" id="3.40.1010.10:FF:000007">
    <property type="entry name" value="Ribosomal RNA small subunit methyltransferase I"/>
    <property type="match status" value="1"/>
</dbReference>
<dbReference type="PIRSF" id="PIRSF005917">
    <property type="entry name" value="MTase_YraL"/>
    <property type="match status" value="1"/>
</dbReference>
<dbReference type="InterPro" id="IPR035996">
    <property type="entry name" value="4pyrrol_Methylase_sf"/>
</dbReference>
<proteinExistence type="inferred from homology"/>
<dbReference type="InterPro" id="IPR053910">
    <property type="entry name" value="RsmI_HTH"/>
</dbReference>
<dbReference type="SUPFAM" id="SSF53790">
    <property type="entry name" value="Tetrapyrrole methylase"/>
    <property type="match status" value="1"/>
</dbReference>
<evidence type="ECO:0000256" key="1">
    <source>
        <dbReference type="ARBA" id="ARBA00022490"/>
    </source>
</evidence>
<evidence type="ECO:0000256" key="4">
    <source>
        <dbReference type="ARBA" id="ARBA00022679"/>
    </source>
</evidence>
<name>A0A139BWD1_9PROT</name>
<organism evidence="9 10">
    <name type="scientific">Candidatus Gallionella acididurans</name>
    <dbReference type="NCBI Taxonomy" id="1796491"/>
    <lineage>
        <taxon>Bacteria</taxon>
        <taxon>Pseudomonadati</taxon>
        <taxon>Pseudomonadota</taxon>
        <taxon>Betaproteobacteria</taxon>
        <taxon>Nitrosomonadales</taxon>
        <taxon>Gallionellaceae</taxon>
        <taxon>Gallionella</taxon>
    </lineage>
</organism>
<dbReference type="PATRIC" id="fig|1796491.3.peg.660"/>
<evidence type="ECO:0000256" key="6">
    <source>
        <dbReference type="HAMAP-Rule" id="MF_01877"/>
    </source>
</evidence>
<gene>
    <name evidence="6" type="primary">rsmI</name>
    <name evidence="9" type="ORF">AWT59_0609</name>
</gene>
<evidence type="ECO:0000313" key="9">
    <source>
        <dbReference type="EMBL" id="KXS33306.1"/>
    </source>
</evidence>
<accession>A0A139BWD1</accession>
<comment type="similarity">
    <text evidence="6">Belongs to the methyltransferase superfamily. RsmI family.</text>
</comment>
<dbReference type="Gene3D" id="3.40.1010.10">
    <property type="entry name" value="Cobalt-precorrin-4 Transmethylase, Domain 1"/>
    <property type="match status" value="1"/>
</dbReference>
<evidence type="ECO:0000259" key="7">
    <source>
        <dbReference type="Pfam" id="PF00590"/>
    </source>
</evidence>